<comment type="cofactor">
    <cofactor evidence="1">
        <name>FAD</name>
        <dbReference type="ChEBI" id="CHEBI:57692"/>
    </cofactor>
</comment>
<evidence type="ECO:0000313" key="9">
    <source>
        <dbReference type="EMBL" id="KAF2740590.1"/>
    </source>
</evidence>
<evidence type="ECO:0000256" key="3">
    <source>
        <dbReference type="ARBA" id="ARBA00022630"/>
    </source>
</evidence>
<keyword evidence="5" id="KW-0560">Oxidoreductase</keyword>
<name>A0A9P4RAY5_9PLEO</name>
<evidence type="ECO:0000259" key="7">
    <source>
        <dbReference type="Pfam" id="PF01565"/>
    </source>
</evidence>
<dbReference type="AlphaFoldDB" id="A0A9P4RAY5"/>
<dbReference type="InterPro" id="IPR016169">
    <property type="entry name" value="FAD-bd_PCMH_sub2"/>
</dbReference>
<feature type="chain" id="PRO_5040474569" evidence="6">
    <location>
        <begin position="25"/>
        <end position="493"/>
    </location>
</feature>
<keyword evidence="10" id="KW-1185">Reference proteome</keyword>
<dbReference type="InterPro" id="IPR036318">
    <property type="entry name" value="FAD-bd_PCMH-like_sf"/>
</dbReference>
<evidence type="ECO:0000256" key="6">
    <source>
        <dbReference type="SAM" id="SignalP"/>
    </source>
</evidence>
<protein>
    <submittedName>
        <fullName evidence="9">FAD-binding domain-containing protein</fullName>
    </submittedName>
</protein>
<evidence type="ECO:0000259" key="8">
    <source>
        <dbReference type="Pfam" id="PF08031"/>
    </source>
</evidence>
<gene>
    <name evidence="9" type="ORF">EJ04DRAFT_571929</name>
</gene>
<keyword evidence="6" id="KW-0732">Signal</keyword>
<evidence type="ECO:0000256" key="1">
    <source>
        <dbReference type="ARBA" id="ARBA00001974"/>
    </source>
</evidence>
<dbReference type="EMBL" id="ML996099">
    <property type="protein sequence ID" value="KAF2740590.1"/>
    <property type="molecule type" value="Genomic_DNA"/>
</dbReference>
<reference evidence="9" key="1">
    <citation type="journal article" date="2020" name="Stud. Mycol.">
        <title>101 Dothideomycetes genomes: a test case for predicting lifestyles and emergence of pathogens.</title>
        <authorList>
            <person name="Haridas S."/>
            <person name="Albert R."/>
            <person name="Binder M."/>
            <person name="Bloem J."/>
            <person name="Labutti K."/>
            <person name="Salamov A."/>
            <person name="Andreopoulos B."/>
            <person name="Baker S."/>
            <person name="Barry K."/>
            <person name="Bills G."/>
            <person name="Bluhm B."/>
            <person name="Cannon C."/>
            <person name="Castanera R."/>
            <person name="Culley D."/>
            <person name="Daum C."/>
            <person name="Ezra D."/>
            <person name="Gonzalez J."/>
            <person name="Henrissat B."/>
            <person name="Kuo A."/>
            <person name="Liang C."/>
            <person name="Lipzen A."/>
            <person name="Lutzoni F."/>
            <person name="Magnuson J."/>
            <person name="Mondo S."/>
            <person name="Nolan M."/>
            <person name="Ohm R."/>
            <person name="Pangilinan J."/>
            <person name="Park H.-J."/>
            <person name="Ramirez L."/>
            <person name="Alfaro M."/>
            <person name="Sun H."/>
            <person name="Tritt A."/>
            <person name="Yoshinaga Y."/>
            <person name="Zwiers L.-H."/>
            <person name="Turgeon B."/>
            <person name="Goodwin S."/>
            <person name="Spatafora J."/>
            <person name="Crous P."/>
            <person name="Grigoriev I."/>
        </authorList>
    </citation>
    <scope>NUCLEOTIDE SEQUENCE</scope>
    <source>
        <strain evidence="9">CBS 125425</strain>
    </source>
</reference>
<proteinExistence type="inferred from homology"/>
<feature type="signal peptide" evidence="6">
    <location>
        <begin position="1"/>
        <end position="24"/>
    </location>
</feature>
<dbReference type="InterPro" id="IPR012951">
    <property type="entry name" value="BBE"/>
</dbReference>
<dbReference type="Proteomes" id="UP000799444">
    <property type="component" value="Unassembled WGS sequence"/>
</dbReference>
<dbReference type="Gene3D" id="3.40.462.20">
    <property type="match status" value="1"/>
</dbReference>
<dbReference type="Pfam" id="PF08031">
    <property type="entry name" value="BBE"/>
    <property type="match status" value="1"/>
</dbReference>
<evidence type="ECO:0000313" key="10">
    <source>
        <dbReference type="Proteomes" id="UP000799444"/>
    </source>
</evidence>
<dbReference type="GO" id="GO:0050660">
    <property type="term" value="F:flavin adenine dinucleotide binding"/>
    <property type="evidence" value="ECO:0007669"/>
    <property type="project" value="InterPro"/>
</dbReference>
<evidence type="ECO:0000256" key="5">
    <source>
        <dbReference type="ARBA" id="ARBA00023002"/>
    </source>
</evidence>
<feature type="domain" description="FAD linked oxidase N-terminal" evidence="7">
    <location>
        <begin position="69"/>
        <end position="201"/>
    </location>
</feature>
<keyword evidence="4" id="KW-0274">FAD</keyword>
<dbReference type="Gene3D" id="3.30.465.10">
    <property type="match status" value="1"/>
</dbReference>
<dbReference type="InterPro" id="IPR006094">
    <property type="entry name" value="Oxid_FAD_bind_N"/>
</dbReference>
<dbReference type="Pfam" id="PF01565">
    <property type="entry name" value="FAD_binding_4"/>
    <property type="match status" value="1"/>
</dbReference>
<dbReference type="InterPro" id="IPR050416">
    <property type="entry name" value="FAD-linked_Oxidoreductase"/>
</dbReference>
<dbReference type="OrthoDB" id="415825at2759"/>
<accession>A0A9P4RAY5</accession>
<evidence type="ECO:0000256" key="2">
    <source>
        <dbReference type="ARBA" id="ARBA00005466"/>
    </source>
</evidence>
<dbReference type="SUPFAM" id="SSF56176">
    <property type="entry name" value="FAD-binding/transporter-associated domain-like"/>
    <property type="match status" value="1"/>
</dbReference>
<organism evidence="9 10">
    <name type="scientific">Polyplosphaeria fusca</name>
    <dbReference type="NCBI Taxonomy" id="682080"/>
    <lineage>
        <taxon>Eukaryota</taxon>
        <taxon>Fungi</taxon>
        <taxon>Dikarya</taxon>
        <taxon>Ascomycota</taxon>
        <taxon>Pezizomycotina</taxon>
        <taxon>Dothideomycetes</taxon>
        <taxon>Pleosporomycetidae</taxon>
        <taxon>Pleosporales</taxon>
        <taxon>Tetraplosphaeriaceae</taxon>
        <taxon>Polyplosphaeria</taxon>
    </lineage>
</organism>
<comment type="caution">
    <text evidence="9">The sequence shown here is derived from an EMBL/GenBank/DDBJ whole genome shotgun (WGS) entry which is preliminary data.</text>
</comment>
<feature type="domain" description="Berberine/berberine-like" evidence="8">
    <location>
        <begin position="450"/>
        <end position="486"/>
    </location>
</feature>
<comment type="similarity">
    <text evidence="2">Belongs to the oxygen-dependent FAD-linked oxidoreductase family.</text>
</comment>
<sequence>MWQRIAAISTLLAAAAAYPQQTSAQITQEFRDSISSASQIFFPSDSNWANETTQRWDVYEPTVPTYVAAIKPATEADVSAAVQIAQKNNIPFLATGGGHSLSVTLGKLKNGISIDLGHFKKVVVDSSAQTVTLGGANIIRDAIGPVWDAGFELVTGSCSCVGLLGATLGGGVGRLQGLHGLILDNVISFKVVLASGKIVTASKKENSDLFWGMRGAGHNLGIVLEATYKIYKATNGGKALLADVILPANVSHAHWETWKKLVPNLPAELAMFSLINYDETVGGINILLNFVYYGPEDKGRKLIAPFLANSPLVSNITYINVKDVFDLASFGRGADPNCRRGNYVNSYSVGTKNTDVATLDKHFADMKDFYEKYPQARGSTTTIESLPVQGVLAQPKNSTAYPSKHREIRTHMLWGYVYTDMSIDAKVNAFAKNARDLFTKTSGFDDLELYATYAHGDEGPDVWYRESLPNLKSLKARYDSKNVFRYMFPVQGS</sequence>
<dbReference type="PANTHER" id="PTHR42973:SF9">
    <property type="entry name" value="FAD-BINDING PCMH-TYPE DOMAIN-CONTAINING PROTEIN-RELATED"/>
    <property type="match status" value="1"/>
</dbReference>
<dbReference type="PANTHER" id="PTHR42973">
    <property type="entry name" value="BINDING OXIDOREDUCTASE, PUTATIVE (AFU_ORTHOLOGUE AFUA_1G17690)-RELATED"/>
    <property type="match status" value="1"/>
</dbReference>
<dbReference type="GO" id="GO:0016491">
    <property type="term" value="F:oxidoreductase activity"/>
    <property type="evidence" value="ECO:0007669"/>
    <property type="project" value="UniProtKB-KW"/>
</dbReference>
<evidence type="ECO:0000256" key="4">
    <source>
        <dbReference type="ARBA" id="ARBA00022827"/>
    </source>
</evidence>
<keyword evidence="3" id="KW-0285">Flavoprotein</keyword>